<feature type="compositionally biased region" description="Polar residues" evidence="4">
    <location>
        <begin position="2371"/>
        <end position="2384"/>
    </location>
</feature>
<protein>
    <submittedName>
        <fullName evidence="7">Filamentous hemagglutinin family protein</fullName>
    </submittedName>
</protein>
<evidence type="ECO:0000256" key="3">
    <source>
        <dbReference type="ARBA" id="ARBA00022729"/>
    </source>
</evidence>
<reference evidence="7 8" key="1">
    <citation type="submission" date="2023-07" db="EMBL/GenBank/DDBJ databases">
        <title>Genomic Encyclopedia of Type Strains, Phase IV (KMG-IV): sequencing the most valuable type-strain genomes for metagenomic binning, comparative biology and taxonomic classification.</title>
        <authorList>
            <person name="Goeker M."/>
        </authorList>
    </citation>
    <scope>NUCLEOTIDE SEQUENCE [LARGE SCALE GENOMIC DNA]</scope>
    <source>
        <strain evidence="7 8">DSM 19562</strain>
    </source>
</reference>
<keyword evidence="2" id="KW-0964">Secreted</keyword>
<dbReference type="Pfam" id="PF05860">
    <property type="entry name" value="TPS"/>
    <property type="match status" value="1"/>
</dbReference>
<dbReference type="Gene3D" id="2.160.20.10">
    <property type="entry name" value="Single-stranded right-handed beta-helix, Pectin lyase-like"/>
    <property type="match status" value="1"/>
</dbReference>
<comment type="subcellular location">
    <subcellularLocation>
        <location evidence="1">Secreted</location>
    </subcellularLocation>
</comment>
<dbReference type="NCBIfam" id="TIGR01901">
    <property type="entry name" value="adhes_NPXG"/>
    <property type="match status" value="1"/>
</dbReference>
<dbReference type="EMBL" id="JAUSVV010000003">
    <property type="protein sequence ID" value="MDQ0442243.1"/>
    <property type="molecule type" value="Genomic_DNA"/>
</dbReference>
<dbReference type="Gene3D" id="2.160.20.110">
    <property type="match status" value="3"/>
</dbReference>
<evidence type="ECO:0000313" key="8">
    <source>
        <dbReference type="Proteomes" id="UP001236369"/>
    </source>
</evidence>
<feature type="region of interest" description="Disordered" evidence="4">
    <location>
        <begin position="2369"/>
        <end position="2521"/>
    </location>
</feature>
<keyword evidence="8" id="KW-1185">Reference proteome</keyword>
<organism evidence="7 8">
    <name type="scientific">Methylobacterium persicinum</name>
    <dbReference type="NCBI Taxonomy" id="374426"/>
    <lineage>
        <taxon>Bacteria</taxon>
        <taxon>Pseudomonadati</taxon>
        <taxon>Pseudomonadota</taxon>
        <taxon>Alphaproteobacteria</taxon>
        <taxon>Hyphomicrobiales</taxon>
        <taxon>Methylobacteriaceae</taxon>
        <taxon>Methylobacterium</taxon>
    </lineage>
</organism>
<dbReference type="InterPro" id="IPR041248">
    <property type="entry name" value="YDG"/>
</dbReference>
<keyword evidence="3 5" id="KW-0732">Signal</keyword>
<dbReference type="Gene3D" id="3.30.210.10">
    <property type="entry name" value="DNA polymerase, thumb domain"/>
    <property type="match status" value="4"/>
</dbReference>
<dbReference type="InterPro" id="IPR011050">
    <property type="entry name" value="Pectin_lyase_fold/virulence"/>
</dbReference>
<feature type="compositionally biased region" description="Low complexity" evidence="4">
    <location>
        <begin position="2385"/>
        <end position="2461"/>
    </location>
</feature>
<dbReference type="SMART" id="SM00912">
    <property type="entry name" value="Haemagg_act"/>
    <property type="match status" value="1"/>
</dbReference>
<feature type="chain" id="PRO_5046745272" evidence="5">
    <location>
        <begin position="19"/>
        <end position="2551"/>
    </location>
</feature>
<dbReference type="InterPro" id="IPR041286">
    <property type="entry name" value="MBG_2"/>
</dbReference>
<sequence>MAPLLALLMPALGTPALAQTLPTGGHVVSGAVTLGQAAGGAMTLTQSSPTAIVNWQSFSVGQGGRVEIHQPDAAAAILNRVTGATPSSIAGRIDATGQVYLVNPNGIAITRSGRVEAGGGFVASSLDIADRDFTAGRRVFAGAGMSAAVSNAGTVAVGRAGYVALLGGQVNNAGTIEVPLGRVGLGAGERATLDLSGDGFLQVAVPTKAGGRGALISHDGVIRAEGGRVSLSAAAAREMARQAVNLSGTVEARGVAGRSGDIVLSGAEGAVSVTGRLDASGRNGAAGGRVRVTGRRLAVAGVVDVNGASGGRVSLRAGEELGLSGTIRARGAVGTGGGVEATAPAVALRGASIDASGTVGGGTVHLGGGRQGGGTLPHAQTVEVDGATVIRADAEVSGRGGEVVVWSDAATRFAGTITARGGAQGGDGGAAEVSSKGHLAYAGTADLTAAQGVFGTLLLDPHNVTISGDADKASSGFTASGDDSIINATTLLTALKLANVTVSTGTDGTQAGTITLAANTPLSWTSGATLTLQAAGVITLNSDIAAAAGGLSLSSGGAITPSAGVSVARFALLQGDWTQNTASLPAFAAADFQIADGSFLRVTGGTGLGGHPYLITDIYGLQGIPLGASSVLAADIDASGTVNWYGGKGFKPLGTGTKSPFKGVFDGKYHLVTGLTINRPMEDTVGLFGTIDVGSSVSQIGLVDVNIHGGANTGALAGTNYETVSASFATGSVSGAGAGGLVGDNHGRINTSYSSAQVAASDIGGGLVKRNSGSIANSYALGPVTGGTVGGLGGTNVGTVVRAYASGAVAGTSKQGGLLGANTGTLINVFWDTGSTGRTAATGDGDSTGAVGLASTDARTSSNYSGFDFSDTWYQAGDMRPILRSEAAAAVNGVVAISNLHQLQLMATNLSATYRLSRDIDATETAASADPAGPWADGGFVPVGTAEAAFTGTLDGNSHVVSGLTVKTSASNAGLFGMVSGTVRNVGLTGGSFTGSSHVGSLAGSLSGTIDHSYATGNVSVTADDGEGGGLVGYSSGTISASYATGSVGGGARAGGLVGRAVGTITDSYAEGAVTASVHAGGLVGDNAATITGAYAIGTATATSADPLSSTSYGRAGGLTGSNSGRISQVWTSGAVSASKSGGLSGLNDAQGTFTAAFWDADSTHMSSAFGGNDNTSSGTPIKVVSSNRRALSAYVVRNDNTNSLDFTNVWYRSGTMRPMLRAEAQPADSDGIIAVSNLHQLQLIDATPSGKYRLTSDIDASTKTYTNDSPDIWGLTGFQPLSASGSGFSGSIDGAGRVIRKLTINQPGTLYAALFGILGAAGSISNIGLVDGNVIGGSTSALLVGTSFGKIANVYATGSVSGVRTIGGLVGSVSDQSATLSYAYSTVNVTGSDGNVGGLVGENVGSISEAYATGNVSGGNNTGGLVGFNNGSIDHAYAVGKVIMTTGSHVGGLIGAVDNQSKISGLFWNTETTKQANGIGTGGSTGITGLTTAQMQDLSSYEATYNGFDFDATWSPPNSAGKGGQADAHYPELYKLTPVLTVTYMGATTYGTTNADPMKTFVGLRAGDFVYETPTATLASKSDVGRYAALSGGKISGSRTYRIIDAGTITVQPIKLIVTGQKAYDGTGNFTAAQLTATGGPQDETITVADGSGRATSVDVGEYSDRPFDNLKITVANGKSSNYLLALTGKLTITPKTLTLVGTKTYDGKAGFGLSQIAIQGVVGTDTATLVGGTGDVASAASANAGIDEAGTFSGLDFNLSGSPKSNYVLPKSAQLTITKTTLTGTAKNVSKDYDGKALIGGAGVTYEGFVNGETEAVLGGSLTYGGPAKDATKAGTYVLTASGQTSNNYDITYKPGTLTIARVKLTASVKEVSKSYDGKPFDANDVLTYDGFVNDETVAVLGGSPSYGGTAPGAKQPGTYTLTAAGQTSDNYDISYKPGTLTISKRPVTVVISNETKVYDGQGYPGASATIENLADGEDPSVLGGQFQLGGDWKGATNVGRYSITGSGYTSNNYDISYKPGTLTITKAPLTASFEDPTWGDKVVKVYDGTPNAPLPAGTVHLSTVFRDDDVTATGTARYVDSNVGYHKLVTVTGLTLSGAAVGNYELINDTASEYTGLISPAPLTVIVNNAAKTYDGKAFSGGNGFTYKGFLGQDDESVLHGSFTYRGSAQGAKQAGRYVVAGSGLSADNYGVNYQNGTLTISPAPVVVTALGGTSTYGETASNPGFTATGLVDGEGIDALKGLSNNFSITPQTGVSGSPYTLSVTGTVANGNYIVTERRDATWTVTPRTLGVTAKAASRPIGDANPDFTYDTRGLVNGDGLSGALTTTADAASPEGGYPITQGTLSAGANYSLSYTGADLTVTAKPASGSTAGGSSQPVTASGTSPGNGTNPSSGSSSGTNDPTGAATGTTSPGAGAASGTAAPSNPSSSGTSSPVKADSGTTSSKAGAGGASTTNAADRGGNGAMSPAGTAAPASTDLASTAAQAPASQAPAASTSPPYQTKQNADGSTVAADPRFGSPVTCVAATGCFSDQSSTASSGSSGGGQQP</sequence>
<evidence type="ECO:0000256" key="2">
    <source>
        <dbReference type="ARBA" id="ARBA00022525"/>
    </source>
</evidence>
<accession>A0ABU0HK54</accession>
<dbReference type="PANTHER" id="PTHR12338">
    <property type="entry name" value="AUTOTRANSPORTER"/>
    <property type="match status" value="1"/>
</dbReference>
<dbReference type="Pfam" id="PF18676">
    <property type="entry name" value="MBG_2"/>
    <property type="match status" value="5"/>
</dbReference>
<dbReference type="InterPro" id="IPR008638">
    <property type="entry name" value="FhaB/CdiA-like_TPS"/>
</dbReference>
<dbReference type="InterPro" id="IPR037160">
    <property type="entry name" value="DNA_Pol_thumb_sf"/>
</dbReference>
<dbReference type="InterPro" id="IPR050909">
    <property type="entry name" value="Bact_Autotransporter_VF"/>
</dbReference>
<evidence type="ECO:0000313" key="7">
    <source>
        <dbReference type="EMBL" id="MDQ0442243.1"/>
    </source>
</evidence>
<feature type="signal peptide" evidence="5">
    <location>
        <begin position="1"/>
        <end position="18"/>
    </location>
</feature>
<evidence type="ECO:0000256" key="4">
    <source>
        <dbReference type="SAM" id="MobiDB-lite"/>
    </source>
</evidence>
<proteinExistence type="predicted"/>
<dbReference type="PANTHER" id="PTHR12338:SF8">
    <property type="entry name" value="HEME_HEMOPEXIN-BINDING PROTEIN"/>
    <property type="match status" value="1"/>
</dbReference>
<gene>
    <name evidence="7" type="ORF">QO016_001737</name>
</gene>
<feature type="domain" description="Filamentous haemagglutinin FhaB/tRNA nuclease CdiA-like TPS" evidence="6">
    <location>
        <begin position="18"/>
        <end position="132"/>
    </location>
</feature>
<dbReference type="RefSeq" id="WP_307440414.1">
    <property type="nucleotide sequence ID" value="NZ_JAUSVV010000003.1"/>
</dbReference>
<dbReference type="Proteomes" id="UP001236369">
    <property type="component" value="Unassembled WGS sequence"/>
</dbReference>
<dbReference type="InterPro" id="IPR012334">
    <property type="entry name" value="Pectin_lyas_fold"/>
</dbReference>
<name>A0ABU0HK54_9HYPH</name>
<evidence type="ECO:0000259" key="6">
    <source>
        <dbReference type="SMART" id="SM00912"/>
    </source>
</evidence>
<dbReference type="SUPFAM" id="SSF51126">
    <property type="entry name" value="Pectin lyase-like"/>
    <property type="match status" value="1"/>
</dbReference>
<evidence type="ECO:0000256" key="5">
    <source>
        <dbReference type="SAM" id="SignalP"/>
    </source>
</evidence>
<dbReference type="Pfam" id="PF18657">
    <property type="entry name" value="YDG"/>
    <property type="match status" value="2"/>
</dbReference>
<comment type="caution">
    <text evidence="7">The sequence shown here is derived from an EMBL/GenBank/DDBJ whole genome shotgun (WGS) entry which is preliminary data.</text>
</comment>
<evidence type="ECO:0000256" key="1">
    <source>
        <dbReference type="ARBA" id="ARBA00004613"/>
    </source>
</evidence>
<feature type="compositionally biased region" description="Low complexity" evidence="4">
    <location>
        <begin position="2483"/>
        <end position="2502"/>
    </location>
</feature>